<evidence type="ECO:0000256" key="3">
    <source>
        <dbReference type="ARBA" id="ARBA00022448"/>
    </source>
</evidence>
<dbReference type="InterPro" id="IPR045018">
    <property type="entry name" value="Azg-like"/>
</dbReference>
<dbReference type="GO" id="GO:0005886">
    <property type="term" value="C:plasma membrane"/>
    <property type="evidence" value="ECO:0007669"/>
    <property type="project" value="UniProtKB-SubCell"/>
</dbReference>
<feature type="transmembrane region" description="Helical" evidence="8">
    <location>
        <begin position="88"/>
        <end position="118"/>
    </location>
</feature>
<feature type="transmembrane region" description="Helical" evidence="8">
    <location>
        <begin position="435"/>
        <end position="453"/>
    </location>
</feature>
<dbReference type="InterPro" id="IPR006043">
    <property type="entry name" value="NCS2"/>
</dbReference>
<keyword evidence="7 8" id="KW-0472">Membrane</keyword>
<keyword evidence="3" id="KW-0813">Transport</keyword>
<feature type="transmembrane region" description="Helical" evidence="8">
    <location>
        <begin position="18"/>
        <end position="36"/>
    </location>
</feature>
<reference evidence="9" key="1">
    <citation type="submission" date="2019-08" db="EMBL/GenBank/DDBJ databases">
        <authorList>
            <person name="Kucharzyk K."/>
            <person name="Murdoch R.W."/>
            <person name="Higgins S."/>
            <person name="Loffler F."/>
        </authorList>
    </citation>
    <scope>NUCLEOTIDE SEQUENCE</scope>
</reference>
<feature type="transmembrane region" description="Helical" evidence="8">
    <location>
        <begin position="166"/>
        <end position="185"/>
    </location>
</feature>
<evidence type="ECO:0000256" key="7">
    <source>
        <dbReference type="ARBA" id="ARBA00023136"/>
    </source>
</evidence>
<evidence type="ECO:0000256" key="6">
    <source>
        <dbReference type="ARBA" id="ARBA00022989"/>
    </source>
</evidence>
<proteinExistence type="inferred from homology"/>
<name>A0A645ADZ1_9ZZZZ</name>
<dbReference type="Pfam" id="PF00860">
    <property type="entry name" value="Xan_ur_permease"/>
    <property type="match status" value="1"/>
</dbReference>
<evidence type="ECO:0000256" key="4">
    <source>
        <dbReference type="ARBA" id="ARBA00022475"/>
    </source>
</evidence>
<organism evidence="9">
    <name type="scientific">bioreactor metagenome</name>
    <dbReference type="NCBI Taxonomy" id="1076179"/>
    <lineage>
        <taxon>unclassified sequences</taxon>
        <taxon>metagenomes</taxon>
        <taxon>ecological metagenomes</taxon>
    </lineage>
</organism>
<evidence type="ECO:0000256" key="2">
    <source>
        <dbReference type="ARBA" id="ARBA00005697"/>
    </source>
</evidence>
<keyword evidence="6 8" id="KW-1133">Transmembrane helix</keyword>
<feature type="transmembrane region" description="Helical" evidence="8">
    <location>
        <begin position="397"/>
        <end position="423"/>
    </location>
</feature>
<comment type="similarity">
    <text evidence="2">Belongs to the nucleobase:cation symporter-2 (NCS2) (TC 2.A.40) family. Azg-like subfamily.</text>
</comment>
<dbReference type="PANTHER" id="PTHR43337">
    <property type="entry name" value="XANTHINE/URACIL PERMEASE C887.17-RELATED"/>
    <property type="match status" value="1"/>
</dbReference>
<gene>
    <name evidence="9" type="primary">pbuG_6</name>
    <name evidence="9" type="ORF">SDC9_98174</name>
</gene>
<dbReference type="InterPro" id="IPR026033">
    <property type="entry name" value="Azg-like_bact_archaea"/>
</dbReference>
<feature type="transmembrane region" description="Helical" evidence="8">
    <location>
        <begin position="304"/>
        <end position="326"/>
    </location>
</feature>
<feature type="transmembrane region" description="Helical" evidence="8">
    <location>
        <begin position="48"/>
        <end position="68"/>
    </location>
</feature>
<feature type="transmembrane region" description="Helical" evidence="8">
    <location>
        <begin position="225"/>
        <end position="249"/>
    </location>
</feature>
<dbReference type="PANTHER" id="PTHR43337:SF1">
    <property type="entry name" value="XANTHINE_URACIL PERMEASE C887.17-RELATED"/>
    <property type="match status" value="1"/>
</dbReference>
<evidence type="ECO:0000256" key="1">
    <source>
        <dbReference type="ARBA" id="ARBA00004651"/>
    </source>
</evidence>
<accession>A0A645ADZ1</accession>
<feature type="transmembrane region" description="Helical" evidence="8">
    <location>
        <begin position="347"/>
        <end position="377"/>
    </location>
</feature>
<dbReference type="EMBL" id="VSSQ01013410">
    <property type="protein sequence ID" value="MPM51425.1"/>
    <property type="molecule type" value="Genomic_DNA"/>
</dbReference>
<feature type="transmembrane region" description="Helical" evidence="8">
    <location>
        <begin position="261"/>
        <end position="284"/>
    </location>
</feature>
<sequence length="454" mass="47959">MDKFFKITERGSTVRTEILAGITTFITMAYILPVNMGILSQAGLNEGGVFLATALTAFLGSMLMGLWAGMPFAQAPGMGLNAFFTYTVVFAMGFAPSFALAAVLAEGCIFLVLSLTGVRSKLLTAIPKQLRLAISAGIGLFIMFIGFQNSGIIVGGATLVEVNPNLTQAGVFLALVGIAITVILWMKKVKGALLIGIFATWFLGMAAQGIGWYQVNPEASAYSLFPSALISFTSFSGLAETFGLCFSGLRDAFSSGKNITQFIMVTLTFLYVDIFDTLGTFAGVATKAKMIDENGNFPGVNQAFASDAVATTVGAILGTSTVTTFVESASGVEEGGRTGLTAVTTAILFLLAVPFFPVIGAIPSFATAPALVVVGIMMCEPMEEFEWTKVEALVPGVFAIIFMVVGYSISAGIMFGILFYLLVRVVQGKAKEPGAVMWVLGALFLFKLFIFPLL</sequence>
<feature type="transmembrane region" description="Helical" evidence="8">
    <location>
        <begin position="192"/>
        <end position="213"/>
    </location>
</feature>
<dbReference type="PIRSF" id="PIRSF005353">
    <property type="entry name" value="PbuG"/>
    <property type="match status" value="1"/>
</dbReference>
<dbReference type="AlphaFoldDB" id="A0A645ADZ1"/>
<dbReference type="GO" id="GO:0005345">
    <property type="term" value="F:purine nucleobase transmembrane transporter activity"/>
    <property type="evidence" value="ECO:0007669"/>
    <property type="project" value="TreeGrafter"/>
</dbReference>
<comment type="caution">
    <text evidence="9">The sequence shown here is derived from an EMBL/GenBank/DDBJ whole genome shotgun (WGS) entry which is preliminary data.</text>
</comment>
<feature type="transmembrane region" description="Helical" evidence="8">
    <location>
        <begin position="130"/>
        <end position="154"/>
    </location>
</feature>
<comment type="subcellular location">
    <subcellularLocation>
        <location evidence="1">Cell membrane</location>
        <topology evidence="1">Multi-pass membrane protein</topology>
    </subcellularLocation>
</comment>
<evidence type="ECO:0000256" key="5">
    <source>
        <dbReference type="ARBA" id="ARBA00022692"/>
    </source>
</evidence>
<keyword evidence="4" id="KW-1003">Cell membrane</keyword>
<evidence type="ECO:0000313" key="9">
    <source>
        <dbReference type="EMBL" id="MPM51425.1"/>
    </source>
</evidence>
<protein>
    <submittedName>
        <fullName evidence="9">Guanine/hypoxanthine permease PbuG</fullName>
    </submittedName>
</protein>
<keyword evidence="5 8" id="KW-0812">Transmembrane</keyword>
<evidence type="ECO:0000256" key="8">
    <source>
        <dbReference type="SAM" id="Phobius"/>
    </source>
</evidence>